<accession>A0AAD2ZS90</accession>
<dbReference type="GO" id="GO:0015074">
    <property type="term" value="P:DNA integration"/>
    <property type="evidence" value="ECO:0007669"/>
    <property type="project" value="UniProtKB-KW"/>
</dbReference>
<evidence type="ECO:0000256" key="4">
    <source>
        <dbReference type="PIRSR" id="PIRSR606118-50"/>
    </source>
</evidence>
<reference evidence="7 8" key="1">
    <citation type="submission" date="2013-02" db="EMBL/GenBank/DDBJ databases">
        <title>Insights into the proteome of triclosan-resistant Pseudomonas putida TRO1, isolated from activated sludge.</title>
        <authorList>
            <person name="Lolas I.B."/>
            <person name="Almeida B."/>
            <person name="Starnawski P.M."/>
            <person name="Soenderkaer M."/>
            <person name="Nielsen K.L."/>
            <person name="Nielsen J.L."/>
        </authorList>
    </citation>
    <scope>NUCLEOTIDE SEQUENCE [LARGE SCALE GENOMIC DNA]</scope>
    <source>
        <strain evidence="7 8">TRO1</strain>
    </source>
</reference>
<dbReference type="EMBL" id="APBQ01000107">
    <property type="protein sequence ID" value="ENY76470.1"/>
    <property type="molecule type" value="Genomic_DNA"/>
</dbReference>
<dbReference type="PROSITE" id="PS00397">
    <property type="entry name" value="RECOMBINASES_1"/>
    <property type="match status" value="1"/>
</dbReference>
<keyword evidence="1" id="KW-0229">DNA integration</keyword>
<dbReference type="PROSITE" id="PS00398">
    <property type="entry name" value="RECOMBINASES_2"/>
    <property type="match status" value="1"/>
</dbReference>
<dbReference type="InterPro" id="IPR050639">
    <property type="entry name" value="SSR_resolvase"/>
</dbReference>
<dbReference type="InterPro" id="IPR006118">
    <property type="entry name" value="Recombinase_CS"/>
</dbReference>
<feature type="active site" description="O-(5'-phospho-DNA)-serine intermediate" evidence="4 5">
    <location>
        <position position="18"/>
    </location>
</feature>
<evidence type="ECO:0000259" key="6">
    <source>
        <dbReference type="PROSITE" id="PS51736"/>
    </source>
</evidence>
<dbReference type="PANTHER" id="PTHR30461:SF2">
    <property type="entry name" value="SERINE RECOMBINASE PINE-RELATED"/>
    <property type="match status" value="1"/>
</dbReference>
<evidence type="ECO:0000256" key="5">
    <source>
        <dbReference type="PROSITE-ProRule" id="PRU10137"/>
    </source>
</evidence>
<protein>
    <submittedName>
        <fullName evidence="7">Transposon resolvase</fullName>
    </submittedName>
</protein>
<feature type="domain" description="Resolvase/invertase-type recombinase catalytic" evidence="6">
    <location>
        <begin position="10"/>
        <end position="150"/>
    </location>
</feature>
<evidence type="ECO:0000256" key="1">
    <source>
        <dbReference type="ARBA" id="ARBA00022908"/>
    </source>
</evidence>
<evidence type="ECO:0000256" key="3">
    <source>
        <dbReference type="ARBA" id="ARBA00023172"/>
    </source>
</evidence>
<gene>
    <name evidence="7" type="ORF">C206_17082</name>
</gene>
<dbReference type="SMART" id="SM00857">
    <property type="entry name" value="Resolvase"/>
    <property type="match status" value="1"/>
</dbReference>
<dbReference type="CDD" id="cd03768">
    <property type="entry name" value="SR_ResInv"/>
    <property type="match status" value="1"/>
</dbReference>
<dbReference type="InterPro" id="IPR036162">
    <property type="entry name" value="Resolvase-like_N_sf"/>
</dbReference>
<sequence length="196" mass="21538">MIPLVKQMSRTFLYCRVSTSNQFTENQVQDVKNAGFDVQASRVTEETISGSLPVSERPGFQKLLEKMESGDVLIVTKLDRLGRNAMDVRQTVEQLAATGIRVHCLALGGVDLTSPAGKMTMQVLGAVAEFERDLLIERTQSGLKRAKAEGKRLGRPEAVDTTKAVQKAKAKNMTQAEVAAELKIGIATVKRHWNKI</sequence>
<name>A0AAD2ZS90_PSEPU</name>
<keyword evidence="2" id="KW-0238">DNA-binding</keyword>
<dbReference type="GO" id="GO:0000150">
    <property type="term" value="F:DNA strand exchange activity"/>
    <property type="evidence" value="ECO:0007669"/>
    <property type="project" value="InterPro"/>
</dbReference>
<dbReference type="Pfam" id="PF00239">
    <property type="entry name" value="Resolvase"/>
    <property type="match status" value="1"/>
</dbReference>
<dbReference type="Gene3D" id="3.40.50.1390">
    <property type="entry name" value="Resolvase, N-terminal catalytic domain"/>
    <property type="match status" value="1"/>
</dbReference>
<evidence type="ECO:0000313" key="8">
    <source>
        <dbReference type="Proteomes" id="UP000013237"/>
    </source>
</evidence>
<organism evidence="7 8">
    <name type="scientific">Pseudomonas putida TRO1</name>
    <dbReference type="NCBI Taxonomy" id="1227924"/>
    <lineage>
        <taxon>Bacteria</taxon>
        <taxon>Pseudomonadati</taxon>
        <taxon>Pseudomonadota</taxon>
        <taxon>Gammaproteobacteria</taxon>
        <taxon>Pseudomonadales</taxon>
        <taxon>Pseudomonadaceae</taxon>
        <taxon>Pseudomonas</taxon>
    </lineage>
</organism>
<dbReference type="PROSITE" id="PS51736">
    <property type="entry name" value="RECOMBINASES_3"/>
    <property type="match status" value="1"/>
</dbReference>
<dbReference type="SUPFAM" id="SSF53041">
    <property type="entry name" value="Resolvase-like"/>
    <property type="match status" value="1"/>
</dbReference>
<dbReference type="AlphaFoldDB" id="A0AAD2ZS90"/>
<evidence type="ECO:0000256" key="2">
    <source>
        <dbReference type="ARBA" id="ARBA00023125"/>
    </source>
</evidence>
<proteinExistence type="predicted"/>
<dbReference type="PANTHER" id="PTHR30461">
    <property type="entry name" value="DNA-INVERTASE FROM LAMBDOID PROPHAGE"/>
    <property type="match status" value="1"/>
</dbReference>
<keyword evidence="3" id="KW-0233">DNA recombination</keyword>
<dbReference type="Proteomes" id="UP000013237">
    <property type="component" value="Unassembled WGS sequence"/>
</dbReference>
<dbReference type="GO" id="GO:0003677">
    <property type="term" value="F:DNA binding"/>
    <property type="evidence" value="ECO:0007669"/>
    <property type="project" value="UniProtKB-KW"/>
</dbReference>
<dbReference type="InterPro" id="IPR006119">
    <property type="entry name" value="Resolv_N"/>
</dbReference>
<comment type="caution">
    <text evidence="7">The sequence shown here is derived from an EMBL/GenBank/DDBJ whole genome shotgun (WGS) entry which is preliminary data.</text>
</comment>
<evidence type="ECO:0000313" key="7">
    <source>
        <dbReference type="EMBL" id="ENY76470.1"/>
    </source>
</evidence>